<proteinExistence type="predicted"/>
<dbReference type="Proteomes" id="UP000270291">
    <property type="component" value="Unassembled WGS sequence"/>
</dbReference>
<keyword evidence="1" id="KW-1133">Transmembrane helix</keyword>
<dbReference type="AlphaFoldDB" id="A0A428JXI6"/>
<keyword evidence="3" id="KW-1185">Reference proteome</keyword>
<keyword evidence="1" id="KW-0472">Membrane</keyword>
<evidence type="ECO:0000256" key="1">
    <source>
        <dbReference type="SAM" id="Phobius"/>
    </source>
</evidence>
<feature type="transmembrane region" description="Helical" evidence="1">
    <location>
        <begin position="142"/>
        <end position="159"/>
    </location>
</feature>
<sequence>MSQPGTYSLTLEGRLPKRTASILVLEVAVLPAVFRPASKITVKQLRNSMPLWDSEPLMPLTVQPASRAIKLTHVSATLDGVQLAPGGGLHFEAEAPDGVLRLTPKLTGNFPVGNFSGTVLVRATQLAEPLAIPFEVQSRRSTWLILLVLAVGIAVGHLVRKLLQRTIERTDAQQQAGQLLTQINRRSSYAADQLLINSLRAIENELITKVHESPAIELAKAIDSASISFNETQKEFDGRLQNVKAKADGTHVLLDPQWQLPEPLANTVEAGRLKLPLVDRLLLAGNAYGADSELKLLLRQLCEKLNTQLPAWKLSRESLLQNIGSVIPPAQQDAWNAFVKELLPKLQTISIDSVSMSEDKLMAAFNATHDVEINLAAQATNVISALTILSNKIERDLTILPGIVQPALLPKLHPHVLALGKQFKASLGDTNAPEPDVPSFIQAWKRILGDQLPPTASPDGEQAIQELLAKADFLAATDRIRELYAREVGVRNVRPKVANQPSAPSLLFASEYAQAREPDTGTNTAPDLTTLTGLSQWTKALTSFRNRTRFIQALLIAGVLVWTGYILFAEEFIGSPKQLLTVFPWGFFSDLTVDRLQAVSPSAKQLA</sequence>
<keyword evidence="1" id="KW-0812">Transmembrane</keyword>
<name>A0A428JXI6_9BACT</name>
<accession>A0A428JXI6</accession>
<comment type="caution">
    <text evidence="2">The sequence shown here is derived from an EMBL/GenBank/DDBJ whole genome shotgun (WGS) entry which is preliminary data.</text>
</comment>
<protein>
    <submittedName>
        <fullName evidence="2">Uncharacterized protein</fullName>
    </submittedName>
</protein>
<reference evidence="2 3" key="1">
    <citation type="submission" date="2018-12" db="EMBL/GenBank/DDBJ databases">
        <authorList>
            <person name="Feng G."/>
            <person name="Zhu H."/>
        </authorList>
    </citation>
    <scope>NUCLEOTIDE SEQUENCE [LARGE SCALE GENOMIC DNA]</scope>
    <source>
        <strain evidence="2 3">LMG 26000</strain>
    </source>
</reference>
<evidence type="ECO:0000313" key="2">
    <source>
        <dbReference type="EMBL" id="RSK38919.1"/>
    </source>
</evidence>
<organism evidence="2 3">
    <name type="scientific">Hymenobacter perfusus</name>
    <dbReference type="NCBI Taxonomy" id="1236770"/>
    <lineage>
        <taxon>Bacteria</taxon>
        <taxon>Pseudomonadati</taxon>
        <taxon>Bacteroidota</taxon>
        <taxon>Cytophagia</taxon>
        <taxon>Cytophagales</taxon>
        <taxon>Hymenobacteraceae</taxon>
        <taxon>Hymenobacter</taxon>
    </lineage>
</organism>
<evidence type="ECO:0000313" key="3">
    <source>
        <dbReference type="Proteomes" id="UP000270291"/>
    </source>
</evidence>
<dbReference type="RefSeq" id="WP_125440440.1">
    <property type="nucleotide sequence ID" value="NZ_RWIU01000010.1"/>
</dbReference>
<dbReference type="EMBL" id="RWIU01000010">
    <property type="protein sequence ID" value="RSK38919.1"/>
    <property type="molecule type" value="Genomic_DNA"/>
</dbReference>
<gene>
    <name evidence="2" type="ORF">EI293_20580</name>
</gene>
<feature type="transmembrane region" description="Helical" evidence="1">
    <location>
        <begin position="550"/>
        <end position="568"/>
    </location>
</feature>